<gene>
    <name evidence="4" type="ORF">AQUCO_05000017v1</name>
</gene>
<evidence type="ECO:0000256" key="2">
    <source>
        <dbReference type="SAM" id="MobiDB-lite"/>
    </source>
</evidence>
<accession>A0A2G5CJB8</accession>
<reference evidence="4 5" key="1">
    <citation type="submission" date="2017-09" db="EMBL/GenBank/DDBJ databases">
        <title>WGS assembly of Aquilegia coerulea Goldsmith.</title>
        <authorList>
            <person name="Hodges S."/>
            <person name="Kramer E."/>
            <person name="Nordborg M."/>
            <person name="Tomkins J."/>
            <person name="Borevitz J."/>
            <person name="Derieg N."/>
            <person name="Yan J."/>
            <person name="Mihaltcheva S."/>
            <person name="Hayes R.D."/>
            <person name="Rokhsar D."/>
        </authorList>
    </citation>
    <scope>NUCLEOTIDE SEQUENCE [LARGE SCALE GENOMIC DNA]</scope>
    <source>
        <strain evidence="5">cv. Goldsmith</strain>
    </source>
</reference>
<protein>
    <recommendedName>
        <fullName evidence="3">Glabrous enhancer-binding protein-like DBD domain-containing protein</fullName>
    </recommendedName>
</protein>
<feature type="compositionally biased region" description="Acidic residues" evidence="2">
    <location>
        <begin position="50"/>
        <end position="71"/>
    </location>
</feature>
<dbReference type="EMBL" id="KZ305067">
    <property type="protein sequence ID" value="PIA31348.1"/>
    <property type="molecule type" value="Genomic_DNA"/>
</dbReference>
<evidence type="ECO:0000313" key="5">
    <source>
        <dbReference type="Proteomes" id="UP000230069"/>
    </source>
</evidence>
<dbReference type="GO" id="GO:0006355">
    <property type="term" value="P:regulation of DNA-templated transcription"/>
    <property type="evidence" value="ECO:0007669"/>
    <property type="project" value="InterPro"/>
</dbReference>
<organism evidence="4 5">
    <name type="scientific">Aquilegia coerulea</name>
    <name type="common">Rocky mountain columbine</name>
    <dbReference type="NCBI Taxonomy" id="218851"/>
    <lineage>
        <taxon>Eukaryota</taxon>
        <taxon>Viridiplantae</taxon>
        <taxon>Streptophyta</taxon>
        <taxon>Embryophyta</taxon>
        <taxon>Tracheophyta</taxon>
        <taxon>Spermatophyta</taxon>
        <taxon>Magnoliopsida</taxon>
        <taxon>Ranunculales</taxon>
        <taxon>Ranunculaceae</taxon>
        <taxon>Thalictroideae</taxon>
        <taxon>Aquilegia</taxon>
    </lineage>
</organism>
<dbReference type="Pfam" id="PF04504">
    <property type="entry name" value="GeBP-like_DBD"/>
    <property type="match status" value="1"/>
</dbReference>
<proteinExistence type="inferred from homology"/>
<dbReference type="PANTHER" id="PTHR31662">
    <property type="entry name" value="BNAANNG10740D PROTEIN-RELATED"/>
    <property type="match status" value="1"/>
</dbReference>
<dbReference type="InterPro" id="IPR053932">
    <property type="entry name" value="GeBP-like_DBD"/>
</dbReference>
<evidence type="ECO:0000259" key="3">
    <source>
        <dbReference type="Pfam" id="PF04504"/>
    </source>
</evidence>
<dbReference type="PANTHER" id="PTHR31662:SF33">
    <property type="entry name" value="DNA-BINDING STOREKEEPER PROTEIN TRANSCRIPTIONAL REGULATOR-LIKE PROTEIN"/>
    <property type="match status" value="1"/>
</dbReference>
<feature type="compositionally biased region" description="Acidic residues" evidence="2">
    <location>
        <begin position="19"/>
        <end position="36"/>
    </location>
</feature>
<evidence type="ECO:0000256" key="1">
    <source>
        <dbReference type="ARBA" id="ARBA00010820"/>
    </source>
</evidence>
<feature type="compositionally biased region" description="Low complexity" evidence="2">
    <location>
        <begin position="92"/>
        <end position="115"/>
    </location>
</feature>
<feature type="domain" description="Glabrous enhancer-binding protein-like DBD" evidence="3">
    <location>
        <begin position="152"/>
        <end position="247"/>
    </location>
</feature>
<feature type="compositionally biased region" description="Pro residues" evidence="2">
    <location>
        <begin position="1"/>
        <end position="11"/>
    </location>
</feature>
<sequence length="378" mass="41805">MAPKRPSPSDQPPSSVSTSEDEEIEGTEGEESEESESEKTTKPIQSSGDVAEEEEEENDESGSDSGSDSDNEPVKHMVASVKPISSKPIVHTPKSTIKKPTSTSISISTSTSTSSAAMKRPLETDTNDKDSKKKKKIADIEERKSGEEKKLFQRIFSEKDEIDLLNGLLEFKKKGNQITNSVSSELYDFLKGSVNVGASLTQISDKVRRLNKKYLKNAKRTKPGGGDPTISNPHELKSYLLSKQIWSDQILKDAQENKSGGVTAGKKSKSKLKSNGFLAVSPKVVDLMEEDNIIGSQYQYLDQSLKPQNRLSLPMPPADFGEITAKDGWDKLGSSKAQAFDQRWKALIIKEAEVYLERVELVQEQTKWMLDMHKSSDS</sequence>
<dbReference type="Proteomes" id="UP000230069">
    <property type="component" value="Unassembled WGS sequence"/>
</dbReference>
<evidence type="ECO:0000313" key="4">
    <source>
        <dbReference type="EMBL" id="PIA31348.1"/>
    </source>
</evidence>
<dbReference type="InterPro" id="IPR007592">
    <property type="entry name" value="GEBP"/>
</dbReference>
<comment type="similarity">
    <text evidence="1">Belongs to the GeBP family.</text>
</comment>
<dbReference type="STRING" id="218851.A0A2G5CJB8"/>
<dbReference type="InParanoid" id="A0A2G5CJB8"/>
<dbReference type="AlphaFoldDB" id="A0A2G5CJB8"/>
<feature type="region of interest" description="Disordered" evidence="2">
    <location>
        <begin position="1"/>
        <end position="149"/>
    </location>
</feature>
<keyword evidence="5" id="KW-1185">Reference proteome</keyword>
<feature type="compositionally biased region" description="Basic and acidic residues" evidence="2">
    <location>
        <begin position="120"/>
        <end position="149"/>
    </location>
</feature>
<name>A0A2G5CJB8_AQUCA</name>
<dbReference type="GO" id="GO:0005634">
    <property type="term" value="C:nucleus"/>
    <property type="evidence" value="ECO:0007669"/>
    <property type="project" value="TreeGrafter"/>
</dbReference>
<dbReference type="FunCoup" id="A0A2G5CJB8">
    <property type="interactions" value="1323"/>
</dbReference>
<dbReference type="OrthoDB" id="661680at2759"/>